<name>A0A1F7ULR6_9BACT</name>
<feature type="transmembrane region" description="Helical" evidence="1">
    <location>
        <begin position="360"/>
        <end position="385"/>
    </location>
</feature>
<evidence type="ECO:0000256" key="1">
    <source>
        <dbReference type="SAM" id="Phobius"/>
    </source>
</evidence>
<protein>
    <submittedName>
        <fullName evidence="2">Uncharacterized protein</fullName>
    </submittedName>
</protein>
<feature type="transmembrane region" description="Helical" evidence="1">
    <location>
        <begin position="274"/>
        <end position="294"/>
    </location>
</feature>
<proteinExistence type="predicted"/>
<dbReference type="STRING" id="1802399.A3E39_00300"/>
<feature type="transmembrane region" description="Helical" evidence="1">
    <location>
        <begin position="426"/>
        <end position="448"/>
    </location>
</feature>
<sequence length="455" mass="49064">MTIPSFLSARSWPGLRPWLASVVGSVAVYELLSVLAWQNERHTLPDFTTALVTVPVSFMVAVLIIAALWSLLAGVPFTGGLAFVAKLLPLAWAVPLFDLVRSIGLAFRVGAPVVDGNGFLTSLATGGLLPLDTGITAGMRLGMFATVVTAAFVVWIVTKNAWRTAVTGLVASAVVTKTVYFGSALGLWYRITHGMPWTAGEPEISRSVLLAISNGYWWNNLYDRFPTAVDVQAAIGLRMTTAGLFVFGLGVLLVLIFIWQVPAWRRILAHVHRFWSMFDLALYAVGGAVLYAVLTKTGSVAGMGWFALGVAALLLAALRLASALQRSLHRLPQDERSGADQPVARGDMSPDAAEDVITIALLYVLIAAWVLGWPVFAAVLVYLAASHLTRDRSWASWPWSASVFRAVGAASLALGGLFFVTQTNKLTGLAIIICCAAAAHRLLVEFVWNPWFSRR</sequence>
<comment type="caution">
    <text evidence="2">The sequence shown here is derived from an EMBL/GenBank/DDBJ whole genome shotgun (WGS) entry which is preliminary data.</text>
</comment>
<gene>
    <name evidence="2" type="ORF">A3E39_00300</name>
</gene>
<feature type="transmembrane region" description="Helical" evidence="1">
    <location>
        <begin position="169"/>
        <end position="189"/>
    </location>
</feature>
<feature type="transmembrane region" description="Helical" evidence="1">
    <location>
        <begin position="300"/>
        <end position="321"/>
    </location>
</feature>
<feature type="transmembrane region" description="Helical" evidence="1">
    <location>
        <begin position="18"/>
        <end position="37"/>
    </location>
</feature>
<keyword evidence="1" id="KW-0472">Membrane</keyword>
<keyword evidence="1" id="KW-1133">Transmembrane helix</keyword>
<feature type="transmembrane region" description="Helical" evidence="1">
    <location>
        <begin position="242"/>
        <end position="262"/>
    </location>
</feature>
<organism evidence="2 3">
    <name type="scientific">Candidatus Uhrbacteria bacterium RIFCSPHIGHO2_12_FULL_60_25</name>
    <dbReference type="NCBI Taxonomy" id="1802399"/>
    <lineage>
        <taxon>Bacteria</taxon>
        <taxon>Candidatus Uhriibacteriota</taxon>
    </lineage>
</organism>
<dbReference type="AlphaFoldDB" id="A0A1F7ULR6"/>
<evidence type="ECO:0000313" key="2">
    <source>
        <dbReference type="EMBL" id="OGL79209.1"/>
    </source>
</evidence>
<accession>A0A1F7ULR6</accession>
<feature type="transmembrane region" description="Helical" evidence="1">
    <location>
        <begin position="49"/>
        <end position="71"/>
    </location>
</feature>
<dbReference type="EMBL" id="MGEH01000015">
    <property type="protein sequence ID" value="OGL79209.1"/>
    <property type="molecule type" value="Genomic_DNA"/>
</dbReference>
<keyword evidence="1" id="KW-0812">Transmembrane</keyword>
<feature type="transmembrane region" description="Helical" evidence="1">
    <location>
        <begin position="109"/>
        <end position="131"/>
    </location>
</feature>
<dbReference type="Proteomes" id="UP000176603">
    <property type="component" value="Unassembled WGS sequence"/>
</dbReference>
<evidence type="ECO:0000313" key="3">
    <source>
        <dbReference type="Proteomes" id="UP000176603"/>
    </source>
</evidence>
<feature type="transmembrane region" description="Helical" evidence="1">
    <location>
        <begin position="397"/>
        <end position="419"/>
    </location>
</feature>
<feature type="transmembrane region" description="Helical" evidence="1">
    <location>
        <begin position="137"/>
        <end position="157"/>
    </location>
</feature>
<reference evidence="2 3" key="1">
    <citation type="journal article" date="2016" name="Nat. Commun.">
        <title>Thousands of microbial genomes shed light on interconnected biogeochemical processes in an aquifer system.</title>
        <authorList>
            <person name="Anantharaman K."/>
            <person name="Brown C.T."/>
            <person name="Hug L.A."/>
            <person name="Sharon I."/>
            <person name="Castelle C.J."/>
            <person name="Probst A.J."/>
            <person name="Thomas B.C."/>
            <person name="Singh A."/>
            <person name="Wilkins M.J."/>
            <person name="Karaoz U."/>
            <person name="Brodie E.L."/>
            <person name="Williams K.H."/>
            <person name="Hubbard S.S."/>
            <person name="Banfield J.F."/>
        </authorList>
    </citation>
    <scope>NUCLEOTIDE SEQUENCE [LARGE SCALE GENOMIC DNA]</scope>
</reference>
<feature type="transmembrane region" description="Helical" evidence="1">
    <location>
        <begin position="77"/>
        <end position="97"/>
    </location>
</feature>